<dbReference type="AlphaFoldDB" id="G0UA54"/>
<evidence type="ECO:0008006" key="3">
    <source>
        <dbReference type="Google" id="ProtNLM"/>
    </source>
</evidence>
<dbReference type="EMBL" id="HE573027">
    <property type="protein sequence ID" value="CCC52686.1"/>
    <property type="molecule type" value="Genomic_DNA"/>
</dbReference>
<feature type="region of interest" description="Disordered" evidence="1">
    <location>
        <begin position="187"/>
        <end position="220"/>
    </location>
</feature>
<dbReference type="SUPFAM" id="SSF50249">
    <property type="entry name" value="Nucleic acid-binding proteins"/>
    <property type="match status" value="1"/>
</dbReference>
<gene>
    <name evidence="2" type="ORF">TVY486_1101710</name>
</gene>
<reference evidence="2" key="1">
    <citation type="journal article" date="2012" name="Proc. Natl. Acad. Sci. U.S.A.">
        <title>Antigenic diversity is generated by distinct evolutionary mechanisms in African trypanosome species.</title>
        <authorList>
            <person name="Jackson A.P."/>
            <person name="Berry A."/>
            <person name="Aslett M."/>
            <person name="Allison H.C."/>
            <person name="Burton P."/>
            <person name="Vavrova-Anderson J."/>
            <person name="Brown R."/>
            <person name="Browne H."/>
            <person name="Corton N."/>
            <person name="Hauser H."/>
            <person name="Gamble J."/>
            <person name="Gilderthorp R."/>
            <person name="Marcello L."/>
            <person name="McQuillan J."/>
            <person name="Otto T.D."/>
            <person name="Quail M.A."/>
            <person name="Sanders M.J."/>
            <person name="van Tonder A."/>
            <person name="Ginger M.L."/>
            <person name="Field M.C."/>
            <person name="Barry J.D."/>
            <person name="Hertz-Fowler C."/>
            <person name="Berriman M."/>
        </authorList>
    </citation>
    <scope>NUCLEOTIDE SEQUENCE</scope>
    <source>
        <strain evidence="2">Y486</strain>
    </source>
</reference>
<dbReference type="InterPro" id="IPR012340">
    <property type="entry name" value="NA-bd_OB-fold"/>
</dbReference>
<feature type="compositionally biased region" description="Acidic residues" evidence="1">
    <location>
        <begin position="187"/>
        <end position="207"/>
    </location>
</feature>
<dbReference type="VEuPathDB" id="TriTrypDB:TvY486_1101710"/>
<organism evidence="2">
    <name type="scientific">Trypanosoma vivax (strain Y486)</name>
    <dbReference type="NCBI Taxonomy" id="1055687"/>
    <lineage>
        <taxon>Eukaryota</taxon>
        <taxon>Discoba</taxon>
        <taxon>Euglenozoa</taxon>
        <taxon>Kinetoplastea</taxon>
        <taxon>Metakinetoplastina</taxon>
        <taxon>Trypanosomatida</taxon>
        <taxon>Trypanosomatidae</taxon>
        <taxon>Trypanosoma</taxon>
        <taxon>Duttonella</taxon>
    </lineage>
</organism>
<protein>
    <recommendedName>
        <fullName evidence="3">S1-like domain-containing protein</fullName>
    </recommendedName>
</protein>
<dbReference type="OMA" id="NPNWRNI"/>
<proteinExistence type="predicted"/>
<name>G0UA54_TRYVY</name>
<evidence type="ECO:0000313" key="2">
    <source>
        <dbReference type="EMBL" id="CCC52686.1"/>
    </source>
</evidence>
<accession>G0UA54</accession>
<evidence type="ECO:0000256" key="1">
    <source>
        <dbReference type="SAM" id="MobiDB-lite"/>
    </source>
</evidence>
<sequence length="220" mass="24706">MSGCGRKHRAKHLTQKFLDASGWTCPSIGEQMAVCTESPQGQHVRVLLVPPPGGEDATVEAAMEERLVFIPGKFRKVIWLVVRDVVVVADGTTVTFKPSPEQLKQFFREYPSWKALLDVALDRVKDFRRSMEQQPRYAKPVTTTTSLLPVVAGPQLAVNTEETDELVGLNPNRNNIHHRVQLFYVEDDQGDEVDSSEEEEEEEEQEERTEATGEVGDAMV</sequence>